<dbReference type="GO" id="GO:0032259">
    <property type="term" value="P:methylation"/>
    <property type="evidence" value="ECO:0007669"/>
    <property type="project" value="UniProtKB-KW"/>
</dbReference>
<proteinExistence type="predicted"/>
<dbReference type="RefSeq" id="WP_171225821.1">
    <property type="nucleotide sequence ID" value="NZ_CP053085.1"/>
</dbReference>
<feature type="transmembrane region" description="Helical" evidence="1">
    <location>
        <begin position="47"/>
        <end position="71"/>
    </location>
</feature>
<keyword evidence="4" id="KW-1185">Reference proteome</keyword>
<evidence type="ECO:0000256" key="1">
    <source>
        <dbReference type="SAM" id="Phobius"/>
    </source>
</evidence>
<feature type="transmembrane region" description="Helical" evidence="1">
    <location>
        <begin position="20"/>
        <end position="40"/>
    </location>
</feature>
<dbReference type="Pfam" id="PF08241">
    <property type="entry name" value="Methyltransf_11"/>
    <property type="match status" value="1"/>
</dbReference>
<accession>A0A6M4IRL6</accession>
<dbReference type="InterPro" id="IPR029063">
    <property type="entry name" value="SAM-dependent_MTases_sf"/>
</dbReference>
<dbReference type="EMBL" id="CP053085">
    <property type="protein sequence ID" value="QJR36389.1"/>
    <property type="molecule type" value="Genomic_DNA"/>
</dbReference>
<name>A0A6M4IRL6_9BACT</name>
<keyword evidence="3" id="KW-0808">Transferase</keyword>
<evidence type="ECO:0000313" key="4">
    <source>
        <dbReference type="Proteomes" id="UP000500938"/>
    </source>
</evidence>
<dbReference type="SUPFAM" id="SSF53335">
    <property type="entry name" value="S-adenosyl-L-methionine-dependent methyltransferases"/>
    <property type="match status" value="1"/>
</dbReference>
<dbReference type="Gene3D" id="3.40.50.150">
    <property type="entry name" value="Vaccinia Virus protein VP39"/>
    <property type="match status" value="1"/>
</dbReference>
<keyword evidence="1" id="KW-1133">Transmembrane helix</keyword>
<keyword evidence="3" id="KW-0489">Methyltransferase</keyword>
<evidence type="ECO:0000259" key="2">
    <source>
        <dbReference type="Pfam" id="PF08241"/>
    </source>
</evidence>
<dbReference type="Proteomes" id="UP000500938">
    <property type="component" value="Chromosome"/>
</dbReference>
<reference evidence="3 4" key="1">
    <citation type="submission" date="2020-05" db="EMBL/GenBank/DDBJ databases">
        <title>Complete genome sequence of Gemmatimonas greenlandica TET16.</title>
        <authorList>
            <person name="Zeng Y."/>
        </authorList>
    </citation>
    <scope>NUCLEOTIDE SEQUENCE [LARGE SCALE GENOMIC DNA]</scope>
    <source>
        <strain evidence="3 4">TET16</strain>
    </source>
</reference>
<dbReference type="InterPro" id="IPR013216">
    <property type="entry name" value="Methyltransf_11"/>
</dbReference>
<organism evidence="3 4">
    <name type="scientific">Gemmatimonas groenlandica</name>
    <dbReference type="NCBI Taxonomy" id="2732249"/>
    <lineage>
        <taxon>Bacteria</taxon>
        <taxon>Pseudomonadati</taxon>
        <taxon>Gemmatimonadota</taxon>
        <taxon>Gemmatimonadia</taxon>
        <taxon>Gemmatimonadales</taxon>
        <taxon>Gemmatimonadaceae</taxon>
        <taxon>Gemmatimonas</taxon>
    </lineage>
</organism>
<keyword evidence="1" id="KW-0812">Transmembrane</keyword>
<protein>
    <submittedName>
        <fullName evidence="3">Class I SAM-dependent methyltransferase</fullName>
    </submittedName>
</protein>
<keyword evidence="1" id="KW-0472">Membrane</keyword>
<dbReference type="AlphaFoldDB" id="A0A6M4IRL6"/>
<dbReference type="KEGG" id="ggr:HKW67_13185"/>
<evidence type="ECO:0000313" key="3">
    <source>
        <dbReference type="EMBL" id="QJR36389.1"/>
    </source>
</evidence>
<sequence length="254" mass="28264">MPGATRGPFDGVWNIVRFNWPTFTVTLLLVLVLLGGAVVVTAPVWRVVLAVAAAGLAAGTFVSLAVSHVIYDRSDLYRFAWLTRINGDRTPNAAVFCQTGFDESSALLRARTPNTHWTLLDHYDPARMTEPSIQRARRHCPPAHGTVAAPHNAWPTAPQQADLVIGMLAVHELRHCDERAAWFREAARTLRPGGRVVVVEHLRDMANLLAFGPGVLHFHSTSTWRRSWERAQLRVHSEFRITPWVAVVVLEHAA</sequence>
<dbReference type="CDD" id="cd02440">
    <property type="entry name" value="AdoMet_MTases"/>
    <property type="match status" value="1"/>
</dbReference>
<feature type="domain" description="Methyltransferase type 11" evidence="2">
    <location>
        <begin position="130"/>
        <end position="198"/>
    </location>
</feature>
<dbReference type="GO" id="GO:0008757">
    <property type="term" value="F:S-adenosylmethionine-dependent methyltransferase activity"/>
    <property type="evidence" value="ECO:0007669"/>
    <property type="project" value="InterPro"/>
</dbReference>
<gene>
    <name evidence="3" type="ORF">HKW67_13185</name>
</gene>